<feature type="domain" description="Response regulatory" evidence="10">
    <location>
        <begin position="2"/>
        <end position="115"/>
    </location>
</feature>
<evidence type="ECO:0000256" key="2">
    <source>
        <dbReference type="ARBA" id="ARBA00022553"/>
    </source>
</evidence>
<sequence>MKVLIVEDEHKVVDYLRSGLGEQGWVVDVARDGEEGTHLALEFDYDVIVLDVMLPRRDGFGVLKALRARKSTPVIMLTARDQINDRVRGLREGADDYLTKPFSFLELVERLHALARRTRVQESTLLAIGDLYVDLIGRRATREGVRLDLTAKEFQLLSVLARRHGDILSKAAITELVWDVNFESQANVVETAIKRLRAKLDGPFRTKMLHTVRGMGYVLEIRDEASPS</sequence>
<dbReference type="RefSeq" id="WP_121088405.1">
    <property type="nucleotide sequence ID" value="NZ_RBZU01000009.1"/>
</dbReference>
<feature type="domain" description="OmpR/PhoB-type" evidence="11">
    <location>
        <begin position="123"/>
        <end position="221"/>
    </location>
</feature>
<keyword evidence="6 9" id="KW-0238">DNA-binding</keyword>
<dbReference type="Gene3D" id="1.10.10.10">
    <property type="entry name" value="Winged helix-like DNA-binding domain superfamily/Winged helix DNA-binding domain"/>
    <property type="match status" value="1"/>
</dbReference>
<keyword evidence="3" id="KW-0862">Zinc</keyword>
<protein>
    <submittedName>
        <fullName evidence="12">Response regulator</fullName>
    </submittedName>
</protein>
<name>A0A494XNA5_9BURK</name>
<dbReference type="Gene3D" id="3.40.50.2300">
    <property type="match status" value="1"/>
</dbReference>
<evidence type="ECO:0000256" key="9">
    <source>
        <dbReference type="PROSITE-ProRule" id="PRU01091"/>
    </source>
</evidence>
<dbReference type="GO" id="GO:0000156">
    <property type="term" value="F:phosphorelay response regulator activity"/>
    <property type="evidence" value="ECO:0007669"/>
    <property type="project" value="TreeGrafter"/>
</dbReference>
<dbReference type="FunFam" id="1.10.10.10:FF:000005">
    <property type="entry name" value="Two-component system response regulator"/>
    <property type="match status" value="1"/>
</dbReference>
<dbReference type="Gene3D" id="6.10.250.690">
    <property type="match status" value="1"/>
</dbReference>
<feature type="DNA-binding region" description="OmpR/PhoB-type" evidence="9">
    <location>
        <begin position="123"/>
        <end position="221"/>
    </location>
</feature>
<dbReference type="FunFam" id="3.40.50.2300:FF:000001">
    <property type="entry name" value="DNA-binding response regulator PhoB"/>
    <property type="match status" value="1"/>
</dbReference>
<dbReference type="CDD" id="cd19935">
    <property type="entry name" value="REC_OmpR_CusR-like"/>
    <property type="match status" value="1"/>
</dbReference>
<keyword evidence="1" id="KW-0104">Cadmium</keyword>
<dbReference type="AlphaFoldDB" id="A0A494XNA5"/>
<dbReference type="NCBIfam" id="TIGR01387">
    <property type="entry name" value="cztR_silR_copR"/>
    <property type="match status" value="1"/>
</dbReference>
<dbReference type="GO" id="GO:0000976">
    <property type="term" value="F:transcription cis-regulatory region binding"/>
    <property type="evidence" value="ECO:0007669"/>
    <property type="project" value="TreeGrafter"/>
</dbReference>
<dbReference type="PROSITE" id="PS51755">
    <property type="entry name" value="OMPR_PHOB"/>
    <property type="match status" value="1"/>
</dbReference>
<dbReference type="GO" id="GO:0032993">
    <property type="term" value="C:protein-DNA complex"/>
    <property type="evidence" value="ECO:0007669"/>
    <property type="project" value="TreeGrafter"/>
</dbReference>
<dbReference type="PROSITE" id="PS50110">
    <property type="entry name" value="RESPONSE_REGULATORY"/>
    <property type="match status" value="1"/>
</dbReference>
<dbReference type="InterPro" id="IPR001867">
    <property type="entry name" value="OmpR/PhoB-type_DNA-bd"/>
</dbReference>
<keyword evidence="2 8" id="KW-0597">Phosphoprotein</keyword>
<dbReference type="Pfam" id="PF00072">
    <property type="entry name" value="Response_reg"/>
    <property type="match status" value="1"/>
</dbReference>
<keyword evidence="13" id="KW-1185">Reference proteome</keyword>
<evidence type="ECO:0000256" key="7">
    <source>
        <dbReference type="ARBA" id="ARBA00023163"/>
    </source>
</evidence>
<evidence type="ECO:0000256" key="4">
    <source>
        <dbReference type="ARBA" id="ARBA00023012"/>
    </source>
</evidence>
<dbReference type="OrthoDB" id="9802426at2"/>
<dbReference type="InterPro" id="IPR011006">
    <property type="entry name" value="CheY-like_superfamily"/>
</dbReference>
<evidence type="ECO:0000256" key="1">
    <source>
        <dbReference type="ARBA" id="ARBA00022539"/>
    </source>
</evidence>
<keyword evidence="7" id="KW-0804">Transcription</keyword>
<proteinExistence type="predicted"/>
<evidence type="ECO:0000313" key="13">
    <source>
        <dbReference type="Proteomes" id="UP000270342"/>
    </source>
</evidence>
<gene>
    <name evidence="12" type="ORF">D7S86_18780</name>
</gene>
<dbReference type="SMART" id="SM00862">
    <property type="entry name" value="Trans_reg_C"/>
    <property type="match status" value="1"/>
</dbReference>
<dbReference type="EMBL" id="RBZU01000009">
    <property type="protein sequence ID" value="RKP50186.1"/>
    <property type="molecule type" value="Genomic_DNA"/>
</dbReference>
<dbReference type="SMART" id="SM00448">
    <property type="entry name" value="REC"/>
    <property type="match status" value="1"/>
</dbReference>
<keyword evidence="5" id="KW-0805">Transcription regulation</keyword>
<dbReference type="Pfam" id="PF00486">
    <property type="entry name" value="Trans_reg_C"/>
    <property type="match status" value="1"/>
</dbReference>
<dbReference type="GO" id="GO:0006355">
    <property type="term" value="P:regulation of DNA-templated transcription"/>
    <property type="evidence" value="ECO:0007669"/>
    <property type="project" value="InterPro"/>
</dbReference>
<evidence type="ECO:0000259" key="11">
    <source>
        <dbReference type="PROSITE" id="PS51755"/>
    </source>
</evidence>
<keyword evidence="4" id="KW-0902">Two-component regulatory system</keyword>
<dbReference type="Proteomes" id="UP000270342">
    <property type="component" value="Unassembled WGS sequence"/>
</dbReference>
<dbReference type="InterPro" id="IPR006291">
    <property type="entry name" value="CusR-like"/>
</dbReference>
<dbReference type="InterPro" id="IPR036388">
    <property type="entry name" value="WH-like_DNA-bd_sf"/>
</dbReference>
<evidence type="ECO:0000256" key="8">
    <source>
        <dbReference type="PROSITE-ProRule" id="PRU00169"/>
    </source>
</evidence>
<feature type="modified residue" description="4-aspartylphosphate" evidence="8">
    <location>
        <position position="51"/>
    </location>
</feature>
<evidence type="ECO:0000256" key="3">
    <source>
        <dbReference type="ARBA" id="ARBA00022833"/>
    </source>
</evidence>
<dbReference type="InterPro" id="IPR039420">
    <property type="entry name" value="WalR-like"/>
</dbReference>
<dbReference type="InterPro" id="IPR001789">
    <property type="entry name" value="Sig_transdc_resp-reg_receiver"/>
</dbReference>
<dbReference type="CDD" id="cd00383">
    <property type="entry name" value="trans_reg_C"/>
    <property type="match status" value="1"/>
</dbReference>
<reference evidence="12 13" key="1">
    <citation type="submission" date="2018-10" db="EMBL/GenBank/DDBJ databases">
        <title>Robbsia sp. DHC34, isolated from soil.</title>
        <authorList>
            <person name="Gao Z.-H."/>
            <person name="Qiu L.-H."/>
        </authorList>
    </citation>
    <scope>NUCLEOTIDE SEQUENCE [LARGE SCALE GENOMIC DNA]</scope>
    <source>
        <strain evidence="12 13">DHC34</strain>
    </source>
</reference>
<dbReference type="PANTHER" id="PTHR48111:SF76">
    <property type="entry name" value="TWO-COMPONENT RESPONSE REGULATOR"/>
    <property type="match status" value="1"/>
</dbReference>
<dbReference type="PANTHER" id="PTHR48111">
    <property type="entry name" value="REGULATOR OF RPOS"/>
    <property type="match status" value="1"/>
</dbReference>
<evidence type="ECO:0000256" key="6">
    <source>
        <dbReference type="ARBA" id="ARBA00023125"/>
    </source>
</evidence>
<dbReference type="GO" id="GO:0005829">
    <property type="term" value="C:cytosol"/>
    <property type="evidence" value="ECO:0007669"/>
    <property type="project" value="TreeGrafter"/>
</dbReference>
<organism evidence="12 13">
    <name type="scientific">Pararobbsia silviterrae</name>
    <dbReference type="NCBI Taxonomy" id="1792498"/>
    <lineage>
        <taxon>Bacteria</taxon>
        <taxon>Pseudomonadati</taxon>
        <taxon>Pseudomonadota</taxon>
        <taxon>Betaproteobacteria</taxon>
        <taxon>Burkholderiales</taxon>
        <taxon>Burkholderiaceae</taxon>
        <taxon>Pararobbsia</taxon>
    </lineage>
</organism>
<evidence type="ECO:0000256" key="5">
    <source>
        <dbReference type="ARBA" id="ARBA00023015"/>
    </source>
</evidence>
<accession>A0A494XNA5</accession>
<evidence type="ECO:0000259" key="10">
    <source>
        <dbReference type="PROSITE" id="PS50110"/>
    </source>
</evidence>
<comment type="caution">
    <text evidence="12">The sequence shown here is derived from an EMBL/GenBank/DDBJ whole genome shotgun (WGS) entry which is preliminary data.</text>
</comment>
<evidence type="ECO:0000313" key="12">
    <source>
        <dbReference type="EMBL" id="RKP50186.1"/>
    </source>
</evidence>
<dbReference type="SUPFAM" id="SSF52172">
    <property type="entry name" value="CheY-like"/>
    <property type="match status" value="1"/>
</dbReference>